<dbReference type="GO" id="GO:0016491">
    <property type="term" value="F:oxidoreductase activity"/>
    <property type="evidence" value="ECO:0007669"/>
    <property type="project" value="UniProtKB-KW"/>
</dbReference>
<keyword evidence="2" id="KW-0560">Oxidoreductase</keyword>
<dbReference type="SUPFAM" id="SSF51735">
    <property type="entry name" value="NAD(P)-binding Rossmann-fold domains"/>
    <property type="match status" value="1"/>
</dbReference>
<reference evidence="3" key="1">
    <citation type="submission" date="2024-01" db="EMBL/GenBank/DDBJ databases">
        <title>Mycovorax composti gen. nov. sp. nov., a member of the family Chitinophagaceae isolated from button mushroom compost.</title>
        <authorList>
            <person name="Thai M."/>
            <person name="Bell T.L."/>
            <person name="Kertesz M.A."/>
        </authorList>
    </citation>
    <scope>NUCLEOTIDE SEQUENCE [LARGE SCALE GENOMIC DNA]</scope>
    <source>
        <strain evidence="3">C216</strain>
    </source>
</reference>
<dbReference type="Proteomes" id="UP001321305">
    <property type="component" value="Chromosome"/>
</dbReference>
<feature type="domain" description="NmrA-like" evidence="1">
    <location>
        <begin position="2"/>
        <end position="103"/>
    </location>
</feature>
<keyword evidence="3" id="KW-1185">Reference proteome</keyword>
<organism evidence="2 3">
    <name type="scientific">Mycovorax composti</name>
    <dbReference type="NCBI Taxonomy" id="2962693"/>
    <lineage>
        <taxon>Bacteria</taxon>
        <taxon>Pseudomonadati</taxon>
        <taxon>Bacteroidota</taxon>
        <taxon>Chitinophagia</taxon>
        <taxon>Chitinophagales</taxon>
        <taxon>Chitinophagaceae</taxon>
        <taxon>Mycovorax</taxon>
    </lineage>
</organism>
<dbReference type="EC" id="1.1.1.412" evidence="2"/>
<dbReference type="InterPro" id="IPR008030">
    <property type="entry name" value="NmrA-like"/>
</dbReference>
<evidence type="ECO:0000313" key="3">
    <source>
        <dbReference type="Proteomes" id="UP001321305"/>
    </source>
</evidence>
<gene>
    <name evidence="2" type="primary">oleD</name>
    <name evidence="2" type="ORF">PIECOFPK_01805</name>
</gene>
<accession>A0ABZ2EKN1</accession>
<sequence length="125" mass="13865">MRITVTGSLGNVSRALVTQLVKGGHNVNVISSDKNKVDVIKQLGVTPLIGSLLDTVFVEDSFKNVDAVFTMVPPNFMADDYYEFSKTVQENYINAIIKNGIKKSDKSILIHFYRSVFPEVNPIIS</sequence>
<protein>
    <submittedName>
        <fullName evidence="2">2-alkyl-3-oxoalkanoate reductase</fullName>
        <ecNumber evidence="2">1.1.1.412</ecNumber>
    </submittedName>
</protein>
<dbReference type="Pfam" id="PF05368">
    <property type="entry name" value="NmrA"/>
    <property type="match status" value="1"/>
</dbReference>
<dbReference type="Gene3D" id="3.40.50.720">
    <property type="entry name" value="NAD(P)-binding Rossmann-like Domain"/>
    <property type="match status" value="1"/>
</dbReference>
<dbReference type="RefSeq" id="WP_409965651.1">
    <property type="nucleotide sequence ID" value="NZ_CP144143.1"/>
</dbReference>
<dbReference type="InterPro" id="IPR036291">
    <property type="entry name" value="NAD(P)-bd_dom_sf"/>
</dbReference>
<dbReference type="EMBL" id="CP144143">
    <property type="protein sequence ID" value="WWC84072.1"/>
    <property type="molecule type" value="Genomic_DNA"/>
</dbReference>
<proteinExistence type="predicted"/>
<name>A0ABZ2EKN1_9BACT</name>
<evidence type="ECO:0000259" key="1">
    <source>
        <dbReference type="Pfam" id="PF05368"/>
    </source>
</evidence>
<evidence type="ECO:0000313" key="2">
    <source>
        <dbReference type="EMBL" id="WWC84072.1"/>
    </source>
</evidence>